<dbReference type="AlphaFoldDB" id="A0A918Z7U8"/>
<evidence type="ECO:0000256" key="3">
    <source>
        <dbReference type="ARBA" id="ARBA00022840"/>
    </source>
</evidence>
<organism evidence="6 7">
    <name type="scientific">Streptomyces longispororuber</name>
    <dbReference type="NCBI Taxonomy" id="68230"/>
    <lineage>
        <taxon>Bacteria</taxon>
        <taxon>Bacillati</taxon>
        <taxon>Actinomycetota</taxon>
        <taxon>Actinomycetes</taxon>
        <taxon>Kitasatosporales</taxon>
        <taxon>Streptomycetaceae</taxon>
        <taxon>Streptomyces</taxon>
    </lineage>
</organism>
<evidence type="ECO:0000256" key="2">
    <source>
        <dbReference type="ARBA" id="ARBA00022741"/>
    </source>
</evidence>
<name>A0A918Z7U8_9ACTN</name>
<dbReference type="RefSeq" id="WP_190134414.1">
    <property type="nucleotide sequence ID" value="NZ_BNBT01000007.1"/>
</dbReference>
<dbReference type="InterPro" id="IPR050221">
    <property type="entry name" value="26S_Proteasome_ATPase"/>
</dbReference>
<protein>
    <recommendedName>
        <fullName evidence="5">AAA+ ATPase domain-containing protein</fullName>
    </recommendedName>
</protein>
<dbReference type="InterPro" id="IPR027417">
    <property type="entry name" value="P-loop_NTPase"/>
</dbReference>
<comment type="caution">
    <text evidence="6">The sequence shown here is derived from an EMBL/GenBank/DDBJ whole genome shotgun (WGS) entry which is preliminary data.</text>
</comment>
<dbReference type="Gene3D" id="1.10.8.60">
    <property type="match status" value="1"/>
</dbReference>
<dbReference type="SMART" id="SM00382">
    <property type="entry name" value="AAA"/>
    <property type="match status" value="1"/>
</dbReference>
<reference evidence="6" key="2">
    <citation type="submission" date="2020-09" db="EMBL/GenBank/DDBJ databases">
        <authorList>
            <person name="Sun Q."/>
            <person name="Ohkuma M."/>
        </authorList>
    </citation>
    <scope>NUCLEOTIDE SEQUENCE</scope>
    <source>
        <strain evidence="6">JCM 4784</strain>
    </source>
</reference>
<feature type="domain" description="AAA+ ATPase" evidence="5">
    <location>
        <begin position="139"/>
        <end position="269"/>
    </location>
</feature>
<dbReference type="SUPFAM" id="SSF52540">
    <property type="entry name" value="P-loop containing nucleoside triphosphate hydrolases"/>
    <property type="match status" value="1"/>
</dbReference>
<dbReference type="Gene3D" id="3.40.50.300">
    <property type="entry name" value="P-loop containing nucleotide triphosphate hydrolases"/>
    <property type="match status" value="1"/>
</dbReference>
<keyword evidence="7" id="KW-1185">Reference proteome</keyword>
<evidence type="ECO:0000313" key="7">
    <source>
        <dbReference type="Proteomes" id="UP000608024"/>
    </source>
</evidence>
<keyword evidence="3" id="KW-0067">ATP-binding</keyword>
<dbReference type="InterPro" id="IPR003593">
    <property type="entry name" value="AAA+_ATPase"/>
</dbReference>
<evidence type="ECO:0000259" key="5">
    <source>
        <dbReference type="SMART" id="SM00382"/>
    </source>
</evidence>
<sequence>MSTHERGRTEHGADGDTWSAPHLFLSGFPTELPDRELVKFRVRLFAMLGDVISRYRPGPFVLSAGYGVPPEPLTPPSPSPRDTAAPETPAFSTVEPLYTFDQLVLPEETVGRLLDCVSLVEVAPLVFDTWNLRSIEPHPSTAVNFRGPPGTGKSMAAHALAHRLGRRILSCRLSDLESKYHGDGPKNLAALFAAAAEQHAVLFVDEAESLLSRRFAQPQQAAESAINSMRTELLMALDTFRGLVIFASNLPHSYDAAVESRLLHVDFALPDRAARRRIWQTHLPAELPVHDDVSLDELADVAEVSGRDIKTAVILAAVGTARRRRTAVTRDSLLTALEEQRTPPPAPPEDGIASPLSPEDQESVAARLRRRLADAHTGPGADEEDTRPHA</sequence>
<evidence type="ECO:0000313" key="6">
    <source>
        <dbReference type="EMBL" id="GHE40957.1"/>
    </source>
</evidence>
<accession>A0A918Z7U8</accession>
<feature type="compositionally biased region" description="Acidic residues" evidence="4">
    <location>
        <begin position="381"/>
        <end position="390"/>
    </location>
</feature>
<dbReference type="EMBL" id="BNBT01000007">
    <property type="protein sequence ID" value="GHE40957.1"/>
    <property type="molecule type" value="Genomic_DNA"/>
</dbReference>
<gene>
    <name evidence="6" type="ORF">GCM10018785_08130</name>
</gene>
<dbReference type="PANTHER" id="PTHR23073">
    <property type="entry name" value="26S PROTEASOME REGULATORY SUBUNIT"/>
    <property type="match status" value="1"/>
</dbReference>
<evidence type="ECO:0000256" key="4">
    <source>
        <dbReference type="SAM" id="MobiDB-lite"/>
    </source>
</evidence>
<dbReference type="Proteomes" id="UP000608024">
    <property type="component" value="Unassembled WGS sequence"/>
</dbReference>
<dbReference type="Pfam" id="PF00004">
    <property type="entry name" value="AAA"/>
    <property type="match status" value="1"/>
</dbReference>
<comment type="similarity">
    <text evidence="1">Belongs to the AAA ATPase family.</text>
</comment>
<reference evidence="6" key="1">
    <citation type="journal article" date="2014" name="Int. J. Syst. Evol. Microbiol.">
        <title>Complete genome sequence of Corynebacterium casei LMG S-19264T (=DSM 44701T), isolated from a smear-ripened cheese.</title>
        <authorList>
            <consortium name="US DOE Joint Genome Institute (JGI-PGF)"/>
            <person name="Walter F."/>
            <person name="Albersmeier A."/>
            <person name="Kalinowski J."/>
            <person name="Ruckert C."/>
        </authorList>
    </citation>
    <scope>NUCLEOTIDE SEQUENCE</scope>
    <source>
        <strain evidence="6">JCM 4784</strain>
    </source>
</reference>
<feature type="region of interest" description="Disordered" evidence="4">
    <location>
        <begin position="335"/>
        <end position="390"/>
    </location>
</feature>
<dbReference type="GO" id="GO:0005524">
    <property type="term" value="F:ATP binding"/>
    <property type="evidence" value="ECO:0007669"/>
    <property type="project" value="UniProtKB-KW"/>
</dbReference>
<dbReference type="GO" id="GO:0016887">
    <property type="term" value="F:ATP hydrolysis activity"/>
    <property type="evidence" value="ECO:0007669"/>
    <property type="project" value="InterPro"/>
</dbReference>
<evidence type="ECO:0000256" key="1">
    <source>
        <dbReference type="ARBA" id="ARBA00006914"/>
    </source>
</evidence>
<proteinExistence type="inferred from homology"/>
<keyword evidence="2" id="KW-0547">Nucleotide-binding</keyword>
<dbReference type="InterPro" id="IPR003959">
    <property type="entry name" value="ATPase_AAA_core"/>
</dbReference>